<keyword evidence="2" id="KW-1185">Reference proteome</keyword>
<gene>
    <name evidence="1" type="ORF">GQ55_7G302100</name>
</gene>
<protein>
    <submittedName>
        <fullName evidence="1">Uncharacterized protein</fullName>
    </submittedName>
</protein>
<sequence>MVACAAAFAWASSVRNRIGQIFTLGATPSSTPHRHIVAALFSESELQDMEQAITDGSSC</sequence>
<dbReference type="Gramene" id="PUZ49140">
    <property type="protein sequence ID" value="PUZ49140"/>
    <property type="gene ID" value="GQ55_7G302100"/>
</dbReference>
<organism evidence="1 2">
    <name type="scientific">Panicum hallii var. hallii</name>
    <dbReference type="NCBI Taxonomy" id="1504633"/>
    <lineage>
        <taxon>Eukaryota</taxon>
        <taxon>Viridiplantae</taxon>
        <taxon>Streptophyta</taxon>
        <taxon>Embryophyta</taxon>
        <taxon>Tracheophyta</taxon>
        <taxon>Spermatophyta</taxon>
        <taxon>Magnoliopsida</taxon>
        <taxon>Liliopsida</taxon>
        <taxon>Poales</taxon>
        <taxon>Poaceae</taxon>
        <taxon>PACMAD clade</taxon>
        <taxon>Panicoideae</taxon>
        <taxon>Panicodae</taxon>
        <taxon>Paniceae</taxon>
        <taxon>Panicinae</taxon>
        <taxon>Panicum</taxon>
        <taxon>Panicum sect. Panicum</taxon>
    </lineage>
</organism>
<evidence type="ECO:0000313" key="2">
    <source>
        <dbReference type="Proteomes" id="UP000244336"/>
    </source>
</evidence>
<reference evidence="1 2" key="1">
    <citation type="submission" date="2018-04" db="EMBL/GenBank/DDBJ databases">
        <title>WGS assembly of Panicum hallii var. hallii HAL2.</title>
        <authorList>
            <person name="Lovell J."/>
            <person name="Jenkins J."/>
            <person name="Lowry D."/>
            <person name="Mamidi S."/>
            <person name="Sreedasyam A."/>
            <person name="Weng X."/>
            <person name="Barry K."/>
            <person name="Bonette J."/>
            <person name="Campitelli B."/>
            <person name="Daum C."/>
            <person name="Gordon S."/>
            <person name="Gould B."/>
            <person name="Lipzen A."/>
            <person name="MacQueen A."/>
            <person name="Palacio-Mejia J."/>
            <person name="Plott C."/>
            <person name="Shakirov E."/>
            <person name="Shu S."/>
            <person name="Yoshinaga Y."/>
            <person name="Zane M."/>
            <person name="Rokhsar D."/>
            <person name="Grimwood J."/>
            <person name="Schmutz J."/>
            <person name="Juenger T."/>
        </authorList>
    </citation>
    <scope>NUCLEOTIDE SEQUENCE [LARGE SCALE GENOMIC DNA]</scope>
    <source>
        <strain evidence="2">cv. HAL2</strain>
    </source>
</reference>
<proteinExistence type="predicted"/>
<dbReference type="EMBL" id="CM009755">
    <property type="protein sequence ID" value="PUZ49140.1"/>
    <property type="molecule type" value="Genomic_DNA"/>
</dbReference>
<name>A0A2T7D0P4_9POAL</name>
<dbReference type="AlphaFoldDB" id="A0A2T7D0P4"/>
<dbReference type="Proteomes" id="UP000244336">
    <property type="component" value="Chromosome 7"/>
</dbReference>
<evidence type="ECO:0000313" key="1">
    <source>
        <dbReference type="EMBL" id="PUZ49140.1"/>
    </source>
</evidence>
<accession>A0A2T7D0P4</accession>